<evidence type="ECO:0000313" key="1">
    <source>
        <dbReference type="EMBL" id="CCF49044.1"/>
    </source>
</evidence>
<organism evidence="1 2">
    <name type="scientific">Ustilago hordei</name>
    <name type="common">Barley covered smut fungus</name>
    <dbReference type="NCBI Taxonomy" id="120017"/>
    <lineage>
        <taxon>Eukaryota</taxon>
        <taxon>Fungi</taxon>
        <taxon>Dikarya</taxon>
        <taxon>Basidiomycota</taxon>
        <taxon>Ustilaginomycotina</taxon>
        <taxon>Ustilaginomycetes</taxon>
        <taxon>Ustilaginales</taxon>
        <taxon>Ustilaginaceae</taxon>
        <taxon>Ustilago</taxon>
    </lineage>
</organism>
<reference evidence="1 2" key="1">
    <citation type="journal article" date="2012" name="Plant Cell">
        <title>Genome comparison of barley and maize smut fungi reveals targeted loss of RNA silencing components and species-specific presence of transposable elements.</title>
        <authorList>
            <person name="Laurie J.D."/>
            <person name="Ali S."/>
            <person name="Linning R."/>
            <person name="Mannhaupt G."/>
            <person name="Wong P."/>
            <person name="Gueldener U."/>
            <person name="Muensterkoetter M."/>
            <person name="Moore R."/>
            <person name="Kahmann R."/>
            <person name="Bakkeren G."/>
            <person name="Schirawski J."/>
        </authorList>
    </citation>
    <scope>NUCLEOTIDE SEQUENCE [LARGE SCALE GENOMIC DNA]</scope>
    <source>
        <strain evidence="2">Uh4875-4</strain>
    </source>
</reference>
<dbReference type="HOGENOM" id="CLU_1732848_0_0_1"/>
<sequence length="151" mass="16451">MHIAQAIPQAPGVVLEMLSTILCSEVERTVLKLPPQMNIGTSLHRTTMHVRAVQRLTKQSEECIDAWDIPSAILKVRDVQPSWILQTTLQVLSVKFDALIQPCPHNSAGILQASNWFCTHGDGALAPHPSLSSNGAPGMSMPHTAMPIRMS</sequence>
<comment type="caution">
    <text evidence="1">The sequence shown here is derived from an EMBL/GenBank/DDBJ whole genome shotgun (WGS) entry which is preliminary data.</text>
</comment>
<protein>
    <submittedName>
        <fullName evidence="1">Uncharacterized protein</fullName>
    </submittedName>
</protein>
<accession>I2FQ51</accession>
<name>I2FQ51_USTHO</name>
<dbReference type="EMBL" id="CAGI01000140">
    <property type="protein sequence ID" value="CCF49044.1"/>
    <property type="molecule type" value="Genomic_DNA"/>
</dbReference>
<evidence type="ECO:0000313" key="2">
    <source>
        <dbReference type="Proteomes" id="UP000006174"/>
    </source>
</evidence>
<gene>
    <name evidence="1" type="ORF">UHOR_08652</name>
</gene>
<proteinExistence type="predicted"/>
<dbReference type="Proteomes" id="UP000006174">
    <property type="component" value="Unassembled WGS sequence"/>
</dbReference>
<keyword evidence="2" id="KW-1185">Reference proteome</keyword>
<dbReference type="AlphaFoldDB" id="I2FQ51"/>